<feature type="region of interest" description="Disordered" evidence="1">
    <location>
        <begin position="143"/>
        <end position="177"/>
    </location>
</feature>
<evidence type="ECO:0000313" key="2">
    <source>
        <dbReference type="EMBL" id="ESQ42721.1"/>
    </source>
</evidence>
<dbReference type="OrthoDB" id="1069561at2759"/>
<dbReference type="Gramene" id="ESQ42721">
    <property type="protein sequence ID" value="ESQ42721"/>
    <property type="gene ID" value="EUTSA_v100160411mg"/>
</dbReference>
<evidence type="ECO:0000256" key="1">
    <source>
        <dbReference type="SAM" id="MobiDB-lite"/>
    </source>
</evidence>
<organism evidence="2 3">
    <name type="scientific">Eutrema salsugineum</name>
    <name type="common">Saltwater cress</name>
    <name type="synonym">Sisymbrium salsugineum</name>
    <dbReference type="NCBI Taxonomy" id="72664"/>
    <lineage>
        <taxon>Eukaryota</taxon>
        <taxon>Viridiplantae</taxon>
        <taxon>Streptophyta</taxon>
        <taxon>Embryophyta</taxon>
        <taxon>Tracheophyta</taxon>
        <taxon>Spermatophyta</taxon>
        <taxon>Magnoliopsida</taxon>
        <taxon>eudicotyledons</taxon>
        <taxon>Gunneridae</taxon>
        <taxon>Pentapetalae</taxon>
        <taxon>rosids</taxon>
        <taxon>malvids</taxon>
        <taxon>Brassicales</taxon>
        <taxon>Brassicaceae</taxon>
        <taxon>Eutremeae</taxon>
        <taxon>Eutrema</taxon>
    </lineage>
</organism>
<proteinExistence type="predicted"/>
<dbReference type="KEGG" id="eus:EUTSA_v100160411m"/>
<dbReference type="PANTHER" id="PTHR31228">
    <property type="entry name" value="CYSTATIN/MONELLIN SUPERFAMILY PROTEIN"/>
    <property type="match status" value="1"/>
</dbReference>
<feature type="compositionally biased region" description="Acidic residues" evidence="1">
    <location>
        <begin position="163"/>
        <end position="177"/>
    </location>
</feature>
<reference evidence="2 3" key="1">
    <citation type="journal article" date="2013" name="Front. Plant Sci.">
        <title>The Reference Genome of the Halophytic Plant Eutrema salsugineum.</title>
        <authorList>
            <person name="Yang R."/>
            <person name="Jarvis D.E."/>
            <person name="Chen H."/>
            <person name="Beilstein M.A."/>
            <person name="Grimwood J."/>
            <person name="Jenkins J."/>
            <person name="Shu S."/>
            <person name="Prochnik S."/>
            <person name="Xin M."/>
            <person name="Ma C."/>
            <person name="Schmutz J."/>
            <person name="Wing R.A."/>
            <person name="Mitchell-Olds T."/>
            <person name="Schumaker K.S."/>
            <person name="Wang X."/>
        </authorList>
    </citation>
    <scope>NUCLEOTIDE SEQUENCE [LARGE SCALE GENOMIC DNA]</scope>
</reference>
<evidence type="ECO:0008006" key="4">
    <source>
        <dbReference type="Google" id="ProtNLM"/>
    </source>
</evidence>
<name>V4NA89_EUTSA</name>
<keyword evidence="3" id="KW-1185">Reference proteome</keyword>
<dbReference type="Gene3D" id="3.10.450.10">
    <property type="match status" value="1"/>
</dbReference>
<protein>
    <recommendedName>
        <fullName evidence="4">Cystatin domain-containing protein</fullName>
    </recommendedName>
</protein>
<dbReference type="NCBIfam" id="TIGR01638">
    <property type="entry name" value="Atha_cystat_rel"/>
    <property type="match status" value="1"/>
</dbReference>
<dbReference type="AlphaFoldDB" id="V4NA89"/>
<dbReference type="EMBL" id="KI517464">
    <property type="protein sequence ID" value="ESQ42721.1"/>
    <property type="molecule type" value="Genomic_DNA"/>
</dbReference>
<dbReference type="Proteomes" id="UP000030689">
    <property type="component" value="Unassembled WGS sequence"/>
</dbReference>
<dbReference type="PANTHER" id="PTHR31228:SF25">
    <property type="entry name" value="CYSTATIN-LIKE PROTEIN-RELATED"/>
    <property type="match status" value="1"/>
</dbReference>
<evidence type="ECO:0000313" key="3">
    <source>
        <dbReference type="Proteomes" id="UP000030689"/>
    </source>
</evidence>
<gene>
    <name evidence="2" type="ORF">EUTSA_v100160411mg</name>
</gene>
<sequence>GFRIEWDKFDYFFNLCDPHDGAPSMFLNKSNEEGIKELTQLAISKHNQENGTNIVLVEHVSANYRYTGMMAHWITFWVRDMSSPCPESKLYQAKVLRRQHSYQFPIFRLKPTDEEMMAAPVRVKTPLPIHHDIDKPPVVFRRAGPGEDPVPGTPFVFTRDGGEFESDTESEKDEWEY</sequence>
<feature type="non-terminal residue" evidence="2">
    <location>
        <position position="1"/>
    </location>
</feature>
<dbReference type="InterPro" id="IPR006525">
    <property type="entry name" value="Cystatin-related_pln"/>
</dbReference>
<accession>V4NA89</accession>